<organism evidence="3 4">
    <name type="scientific">Kitasatospora saccharophila</name>
    <dbReference type="NCBI Taxonomy" id="407973"/>
    <lineage>
        <taxon>Bacteria</taxon>
        <taxon>Bacillati</taxon>
        <taxon>Actinomycetota</taxon>
        <taxon>Actinomycetes</taxon>
        <taxon>Kitasatosporales</taxon>
        <taxon>Streptomycetaceae</taxon>
        <taxon>Kitasatospora</taxon>
    </lineage>
</organism>
<feature type="signal peptide" evidence="1">
    <location>
        <begin position="1"/>
        <end position="33"/>
    </location>
</feature>
<evidence type="ECO:0000313" key="4">
    <source>
        <dbReference type="Proteomes" id="UP001500897"/>
    </source>
</evidence>
<keyword evidence="4" id="KW-1185">Reference proteome</keyword>
<evidence type="ECO:0000256" key="1">
    <source>
        <dbReference type="SAM" id="SignalP"/>
    </source>
</evidence>
<dbReference type="InterPro" id="IPR013783">
    <property type="entry name" value="Ig-like_fold"/>
</dbReference>
<dbReference type="InterPro" id="IPR001434">
    <property type="entry name" value="OmcB-like_DUF11"/>
</dbReference>
<name>A0ABP5JA14_9ACTN</name>
<protein>
    <submittedName>
        <fullName evidence="3">DUF11 domain-containing protein</fullName>
    </submittedName>
</protein>
<reference evidence="4" key="1">
    <citation type="journal article" date="2019" name="Int. J. Syst. Evol. Microbiol.">
        <title>The Global Catalogue of Microorganisms (GCM) 10K type strain sequencing project: providing services to taxonomists for standard genome sequencing and annotation.</title>
        <authorList>
            <consortium name="The Broad Institute Genomics Platform"/>
            <consortium name="The Broad Institute Genome Sequencing Center for Infectious Disease"/>
            <person name="Wu L."/>
            <person name="Ma J."/>
        </authorList>
    </citation>
    <scope>NUCLEOTIDE SEQUENCE [LARGE SCALE GENOMIC DNA]</scope>
    <source>
        <strain evidence="4">JCM 14559</strain>
    </source>
</reference>
<comment type="caution">
    <text evidence="3">The sequence shown here is derived from an EMBL/GenBank/DDBJ whole genome shotgun (WGS) entry which is preliminary data.</text>
</comment>
<gene>
    <name evidence="3" type="ORF">GCM10009759_58750</name>
</gene>
<dbReference type="Gene3D" id="2.60.40.10">
    <property type="entry name" value="Immunoglobulins"/>
    <property type="match status" value="1"/>
</dbReference>
<accession>A0ABP5JA14</accession>
<keyword evidence="1" id="KW-0732">Signal</keyword>
<sequence>MLRQPLRAPLARPAALLLAAVLAVFGLAAPAPAATPATSGDTFPNGTISAAYSDTDLPAGDAFTVAVTFTNTSATTQGFAYSFSARDGNDTGLFVLDSCDPASACDTPTSSAVRVRPGDLAAGTSATVTVSAHVNPAAAAGTYDVFQSGTVGTSSRKDFSPDLAFTVRPPVAADLSVALAATAGPLLSSQITYTATVTNNGPGTATASTTTVALPTQTTSVTGLPATCTYNATTRTATCTTGALANGASTTASFTANLGLLSLGTLTATATRATSTPADPNPVNDTATRSCTVLTGLIITCP</sequence>
<dbReference type="EMBL" id="BAAANS010000048">
    <property type="protein sequence ID" value="GAA2114429.1"/>
    <property type="molecule type" value="Genomic_DNA"/>
</dbReference>
<dbReference type="Proteomes" id="UP001500897">
    <property type="component" value="Unassembled WGS sequence"/>
</dbReference>
<feature type="chain" id="PRO_5045392896" evidence="1">
    <location>
        <begin position="34"/>
        <end position="302"/>
    </location>
</feature>
<evidence type="ECO:0000259" key="2">
    <source>
        <dbReference type="Pfam" id="PF01345"/>
    </source>
</evidence>
<dbReference type="RefSeq" id="WP_344556391.1">
    <property type="nucleotide sequence ID" value="NZ_BAAANS010000048.1"/>
</dbReference>
<feature type="domain" description="DUF11" evidence="2">
    <location>
        <begin position="174"/>
        <end position="289"/>
    </location>
</feature>
<evidence type="ECO:0000313" key="3">
    <source>
        <dbReference type="EMBL" id="GAA2114429.1"/>
    </source>
</evidence>
<proteinExistence type="predicted"/>
<dbReference type="Pfam" id="PF01345">
    <property type="entry name" value="DUF11"/>
    <property type="match status" value="1"/>
</dbReference>